<dbReference type="Pfam" id="PF12728">
    <property type="entry name" value="HTH_17"/>
    <property type="match status" value="1"/>
</dbReference>
<dbReference type="AlphaFoldDB" id="A0A0A1MQC7"/>
<protein>
    <submittedName>
        <fullName evidence="2">Helix-turn-helix domain protein</fullName>
    </submittedName>
</protein>
<evidence type="ECO:0000313" key="2">
    <source>
        <dbReference type="EMBL" id="CEI81256.1"/>
    </source>
</evidence>
<gene>
    <name evidence="2" type="ORF">BN997_01074</name>
</gene>
<dbReference type="EMBL" id="CDGG01000001">
    <property type="protein sequence ID" value="CEI81256.1"/>
    <property type="molecule type" value="Genomic_DNA"/>
</dbReference>
<dbReference type="OrthoDB" id="122388at2"/>
<proteinExistence type="predicted"/>
<sequence>MSMEESLRKIIQEENKKHLEDIERMLQSHGYKAQPKFLTVEETAKILRIGRTATYELCRQSEHNGLPVVKDGYKIRIPYNGLMTWIDQQAKPTKQAN</sequence>
<dbReference type="InterPro" id="IPR010093">
    <property type="entry name" value="SinI_DNA-bd"/>
</dbReference>
<name>A0A0A1MQC7_9BACI</name>
<evidence type="ECO:0000313" key="3">
    <source>
        <dbReference type="Proteomes" id="UP000040453"/>
    </source>
</evidence>
<organism evidence="2 3">
    <name type="scientific">Oceanobacillus oncorhynchi</name>
    <dbReference type="NCBI Taxonomy" id="545501"/>
    <lineage>
        <taxon>Bacteria</taxon>
        <taxon>Bacillati</taxon>
        <taxon>Bacillota</taxon>
        <taxon>Bacilli</taxon>
        <taxon>Bacillales</taxon>
        <taxon>Bacillaceae</taxon>
        <taxon>Oceanobacillus</taxon>
    </lineage>
</organism>
<accession>A0A0A1MQC7</accession>
<dbReference type="RefSeq" id="WP_042530282.1">
    <property type="nucleotide sequence ID" value="NZ_CDGG01000001.1"/>
</dbReference>
<dbReference type="InterPro" id="IPR041657">
    <property type="entry name" value="HTH_17"/>
</dbReference>
<keyword evidence="3" id="KW-1185">Reference proteome</keyword>
<dbReference type="STRING" id="545501.BN997_01074"/>
<feature type="domain" description="Helix-turn-helix" evidence="1">
    <location>
        <begin position="37"/>
        <end position="89"/>
    </location>
</feature>
<reference evidence="2 3" key="1">
    <citation type="submission" date="2014-11" db="EMBL/GenBank/DDBJ databases">
        <authorList>
            <person name="Urmite Genomes Urmite Genomes"/>
        </authorList>
    </citation>
    <scope>NUCLEOTIDE SEQUENCE [LARGE SCALE GENOMIC DNA]</scope>
    <source>
        <strain evidence="2 3">Oc5</strain>
    </source>
</reference>
<dbReference type="GO" id="GO:0003677">
    <property type="term" value="F:DNA binding"/>
    <property type="evidence" value="ECO:0007669"/>
    <property type="project" value="InterPro"/>
</dbReference>
<dbReference type="Proteomes" id="UP000040453">
    <property type="component" value="Unassembled WGS sequence"/>
</dbReference>
<evidence type="ECO:0000259" key="1">
    <source>
        <dbReference type="Pfam" id="PF12728"/>
    </source>
</evidence>
<dbReference type="NCBIfam" id="TIGR01764">
    <property type="entry name" value="excise"/>
    <property type="match status" value="1"/>
</dbReference>